<dbReference type="PANTHER" id="PTHR48475">
    <property type="entry name" value="RIBONUCLEASE H"/>
    <property type="match status" value="1"/>
</dbReference>
<dbReference type="InterPro" id="IPR041577">
    <property type="entry name" value="RT_RNaseH_2"/>
</dbReference>
<gene>
    <name evidence="2" type="ORF">LIER_08584</name>
</gene>
<dbReference type="EMBL" id="BAABME010001399">
    <property type="protein sequence ID" value="GAA0149403.1"/>
    <property type="molecule type" value="Genomic_DNA"/>
</dbReference>
<dbReference type="AlphaFoldDB" id="A0AAV3PGX2"/>
<proteinExistence type="predicted"/>
<evidence type="ECO:0000259" key="1">
    <source>
        <dbReference type="Pfam" id="PF17919"/>
    </source>
</evidence>
<dbReference type="InterPro" id="IPR043128">
    <property type="entry name" value="Rev_trsase/Diguanyl_cyclase"/>
</dbReference>
<dbReference type="Proteomes" id="UP001454036">
    <property type="component" value="Unassembled WGS sequence"/>
</dbReference>
<comment type="caution">
    <text evidence="2">The sequence shown here is derived from an EMBL/GenBank/DDBJ whole genome shotgun (WGS) entry which is preliminary data.</text>
</comment>
<keyword evidence="3" id="KW-1185">Reference proteome</keyword>
<organism evidence="2 3">
    <name type="scientific">Lithospermum erythrorhizon</name>
    <name type="common">Purple gromwell</name>
    <name type="synonym">Lithospermum officinale var. erythrorhizon</name>
    <dbReference type="NCBI Taxonomy" id="34254"/>
    <lineage>
        <taxon>Eukaryota</taxon>
        <taxon>Viridiplantae</taxon>
        <taxon>Streptophyta</taxon>
        <taxon>Embryophyta</taxon>
        <taxon>Tracheophyta</taxon>
        <taxon>Spermatophyta</taxon>
        <taxon>Magnoliopsida</taxon>
        <taxon>eudicotyledons</taxon>
        <taxon>Gunneridae</taxon>
        <taxon>Pentapetalae</taxon>
        <taxon>asterids</taxon>
        <taxon>lamiids</taxon>
        <taxon>Boraginales</taxon>
        <taxon>Boraginaceae</taxon>
        <taxon>Boraginoideae</taxon>
        <taxon>Lithospermeae</taxon>
        <taxon>Lithospermum</taxon>
    </lineage>
</organism>
<dbReference type="PANTHER" id="PTHR48475:SF2">
    <property type="entry name" value="RIBONUCLEASE H"/>
    <property type="match status" value="1"/>
</dbReference>
<dbReference type="InterPro" id="IPR043502">
    <property type="entry name" value="DNA/RNA_pol_sf"/>
</dbReference>
<evidence type="ECO:0000313" key="2">
    <source>
        <dbReference type="EMBL" id="GAA0149403.1"/>
    </source>
</evidence>
<accession>A0AAV3PGX2</accession>
<dbReference type="Pfam" id="PF17919">
    <property type="entry name" value="RT_RNaseH_2"/>
    <property type="match status" value="1"/>
</dbReference>
<name>A0AAV3PGX2_LITER</name>
<sequence length="148" mass="17365">MPFFKAIKKGKDFEWTPECEQSFQELKTYLQFPQLLALPVAGDVLQLYLAVSESELRSVLIREEDKVQQPVYYISRVMRGAKTRYPQTRKLVFSLIVVARKLKPYFEAYPVEVITDQPLQQISENPSWLGRIVKCAIELTEFDLRYKL</sequence>
<dbReference type="SUPFAM" id="SSF56672">
    <property type="entry name" value="DNA/RNA polymerases"/>
    <property type="match status" value="1"/>
</dbReference>
<dbReference type="Gene3D" id="3.30.70.270">
    <property type="match status" value="1"/>
</dbReference>
<feature type="domain" description="Reverse transcriptase/retrotransposon-derived protein RNase H-like" evidence="1">
    <location>
        <begin position="15"/>
        <end position="113"/>
    </location>
</feature>
<reference evidence="2 3" key="1">
    <citation type="submission" date="2024-01" db="EMBL/GenBank/DDBJ databases">
        <title>The complete chloroplast genome sequence of Lithospermum erythrorhizon: insights into the phylogenetic relationship among Boraginaceae species and the maternal lineages of purple gromwells.</title>
        <authorList>
            <person name="Okada T."/>
            <person name="Watanabe K."/>
        </authorList>
    </citation>
    <scope>NUCLEOTIDE SEQUENCE [LARGE SCALE GENOMIC DNA]</scope>
</reference>
<evidence type="ECO:0000313" key="3">
    <source>
        <dbReference type="Proteomes" id="UP001454036"/>
    </source>
</evidence>
<protein>
    <recommendedName>
        <fullName evidence="1">Reverse transcriptase/retrotransposon-derived protein RNase H-like domain-containing protein</fullName>
    </recommendedName>
</protein>